<feature type="transmembrane region" description="Helical" evidence="1">
    <location>
        <begin position="21"/>
        <end position="43"/>
    </location>
</feature>
<accession>A0A511NIU4</accession>
<sequence>MQIKNKKVNIMLFILYLENNIIIIPINFIKCNLLIINIIKSYFKLDLFNFMKNTNII</sequence>
<keyword evidence="1" id="KW-0472">Membrane</keyword>
<evidence type="ECO:0000313" key="2">
    <source>
        <dbReference type="EMBL" id="GEM52740.1"/>
    </source>
</evidence>
<gene>
    <name evidence="2" type="ORF">EB1_25300</name>
</gene>
<dbReference type="EMBL" id="BJXC01000019">
    <property type="protein sequence ID" value="GEM52740.1"/>
    <property type="molecule type" value="Genomic_DNA"/>
</dbReference>
<proteinExistence type="predicted"/>
<protein>
    <submittedName>
        <fullName evidence="2">Uncharacterized protein</fullName>
    </submittedName>
</protein>
<dbReference type="AlphaFoldDB" id="A0A511NIU4"/>
<reference evidence="2 3" key="1">
    <citation type="submission" date="2019-07" db="EMBL/GenBank/DDBJ databases">
        <title>Whole genome shotgun sequence of Empedobacter brevis NBRC 14943.</title>
        <authorList>
            <person name="Hosoyama A."/>
            <person name="Uohara A."/>
            <person name="Ohji S."/>
            <person name="Ichikawa N."/>
        </authorList>
    </citation>
    <scope>NUCLEOTIDE SEQUENCE [LARGE SCALE GENOMIC DNA]</scope>
    <source>
        <strain evidence="2 3">NBRC 14943</strain>
    </source>
</reference>
<evidence type="ECO:0000313" key="3">
    <source>
        <dbReference type="Proteomes" id="UP000321245"/>
    </source>
</evidence>
<keyword evidence="1" id="KW-1133">Transmembrane helix</keyword>
<name>A0A511NIU4_9FLAO</name>
<comment type="caution">
    <text evidence="2">The sequence shown here is derived from an EMBL/GenBank/DDBJ whole genome shotgun (WGS) entry which is preliminary data.</text>
</comment>
<evidence type="ECO:0000256" key="1">
    <source>
        <dbReference type="SAM" id="Phobius"/>
    </source>
</evidence>
<keyword evidence="3" id="KW-1185">Reference proteome</keyword>
<keyword evidence="1" id="KW-0812">Transmembrane</keyword>
<dbReference type="Proteomes" id="UP000321245">
    <property type="component" value="Unassembled WGS sequence"/>
</dbReference>
<organism evidence="2 3">
    <name type="scientific">Empedobacter brevis NBRC 14943 = ATCC 43319</name>
    <dbReference type="NCBI Taxonomy" id="1218108"/>
    <lineage>
        <taxon>Bacteria</taxon>
        <taxon>Pseudomonadati</taxon>
        <taxon>Bacteroidota</taxon>
        <taxon>Flavobacteriia</taxon>
        <taxon>Flavobacteriales</taxon>
        <taxon>Weeksellaceae</taxon>
        <taxon>Empedobacter</taxon>
    </lineage>
</organism>